<feature type="domain" description="Pyridoxamine kinase/Phosphomethylpyrimidine kinase" evidence="15">
    <location>
        <begin position="97"/>
        <end position="267"/>
    </location>
</feature>
<evidence type="ECO:0000259" key="15">
    <source>
        <dbReference type="Pfam" id="PF08543"/>
    </source>
</evidence>
<comment type="caution">
    <text evidence="16">The sequence shown here is derived from an EMBL/GenBank/DDBJ whole genome shotgun (WGS) entry which is preliminary data.</text>
</comment>
<evidence type="ECO:0000256" key="3">
    <source>
        <dbReference type="ARBA" id="ARBA00005210"/>
    </source>
</evidence>
<dbReference type="GO" id="GO:0009443">
    <property type="term" value="P:pyridoxal 5'-phosphate salvage"/>
    <property type="evidence" value="ECO:0007669"/>
    <property type="project" value="InterPro"/>
</dbReference>
<dbReference type="PANTHER" id="PTHR10534:SF2">
    <property type="entry name" value="PYRIDOXAL KINASE"/>
    <property type="match status" value="1"/>
</dbReference>
<dbReference type="GO" id="GO:0005524">
    <property type="term" value="F:ATP binding"/>
    <property type="evidence" value="ECO:0007669"/>
    <property type="project" value="UniProtKB-KW"/>
</dbReference>
<dbReference type="SUPFAM" id="SSF53613">
    <property type="entry name" value="Ribokinase-like"/>
    <property type="match status" value="1"/>
</dbReference>
<evidence type="ECO:0000256" key="8">
    <source>
        <dbReference type="ARBA" id="ARBA00022741"/>
    </source>
</evidence>
<comment type="pathway">
    <text evidence="1">Cofactor metabolism; pyridoxal 5'-phosphate salvage; pyridoxamine 5'-phosphate from pyridoxamine: step 1/1.</text>
</comment>
<evidence type="ECO:0000256" key="12">
    <source>
        <dbReference type="ARBA" id="ARBA00047310"/>
    </source>
</evidence>
<comment type="catalytic activity">
    <reaction evidence="12">
        <text>pyridoxamine + ATP = pyridoxamine 5'-phosphate + ADP + H(+)</text>
        <dbReference type="Rhea" id="RHEA:25104"/>
        <dbReference type="ChEBI" id="CHEBI:15378"/>
        <dbReference type="ChEBI" id="CHEBI:30616"/>
        <dbReference type="ChEBI" id="CHEBI:57761"/>
        <dbReference type="ChEBI" id="CHEBI:58451"/>
        <dbReference type="ChEBI" id="CHEBI:456216"/>
        <dbReference type="EC" id="2.7.1.35"/>
    </reaction>
    <physiologicalReaction direction="left-to-right" evidence="12">
        <dbReference type="Rhea" id="RHEA:25105"/>
    </physiologicalReaction>
</comment>
<name>A0AAW1TXJ7_9CUCU</name>
<dbReference type="AlphaFoldDB" id="A0AAW1TXJ7"/>
<dbReference type="Pfam" id="PF08543">
    <property type="entry name" value="Phos_pyr_kin"/>
    <property type="match status" value="1"/>
</dbReference>
<dbReference type="NCBIfam" id="TIGR00687">
    <property type="entry name" value="pyridox_kin"/>
    <property type="match status" value="1"/>
</dbReference>
<dbReference type="CDD" id="cd01173">
    <property type="entry name" value="pyridoxal_pyridoxamine_kinase"/>
    <property type="match status" value="1"/>
</dbReference>
<dbReference type="GO" id="GO:0005829">
    <property type="term" value="C:cytosol"/>
    <property type="evidence" value="ECO:0007669"/>
    <property type="project" value="TreeGrafter"/>
</dbReference>
<evidence type="ECO:0000313" key="17">
    <source>
        <dbReference type="Proteomes" id="UP001431783"/>
    </source>
</evidence>
<comment type="catalytic activity">
    <reaction evidence="13">
        <text>pyridoxal + ATP = pyridoxal 5'-phosphate + ADP + H(+)</text>
        <dbReference type="Rhea" id="RHEA:10224"/>
        <dbReference type="ChEBI" id="CHEBI:15378"/>
        <dbReference type="ChEBI" id="CHEBI:17310"/>
        <dbReference type="ChEBI" id="CHEBI:30616"/>
        <dbReference type="ChEBI" id="CHEBI:456216"/>
        <dbReference type="ChEBI" id="CHEBI:597326"/>
        <dbReference type="EC" id="2.7.1.35"/>
    </reaction>
    <physiologicalReaction direction="left-to-right" evidence="13">
        <dbReference type="Rhea" id="RHEA:10225"/>
    </physiologicalReaction>
</comment>
<accession>A0AAW1TXJ7</accession>
<dbReference type="Gene3D" id="3.40.1190.20">
    <property type="match status" value="1"/>
</dbReference>
<comment type="catalytic activity">
    <reaction evidence="14">
        <text>pyridoxine + ATP = pyridoxine 5'-phosphate + ADP + H(+)</text>
        <dbReference type="Rhea" id="RHEA:25108"/>
        <dbReference type="ChEBI" id="CHEBI:15378"/>
        <dbReference type="ChEBI" id="CHEBI:16709"/>
        <dbReference type="ChEBI" id="CHEBI:30616"/>
        <dbReference type="ChEBI" id="CHEBI:58589"/>
        <dbReference type="ChEBI" id="CHEBI:456216"/>
        <dbReference type="EC" id="2.7.1.35"/>
    </reaction>
    <physiologicalReaction direction="left-to-right" evidence="14">
        <dbReference type="Rhea" id="RHEA:25109"/>
    </physiologicalReaction>
</comment>
<organism evidence="16 17">
    <name type="scientific">Henosepilachna vigintioctopunctata</name>
    <dbReference type="NCBI Taxonomy" id="420089"/>
    <lineage>
        <taxon>Eukaryota</taxon>
        <taxon>Metazoa</taxon>
        <taxon>Ecdysozoa</taxon>
        <taxon>Arthropoda</taxon>
        <taxon>Hexapoda</taxon>
        <taxon>Insecta</taxon>
        <taxon>Pterygota</taxon>
        <taxon>Neoptera</taxon>
        <taxon>Endopterygota</taxon>
        <taxon>Coleoptera</taxon>
        <taxon>Polyphaga</taxon>
        <taxon>Cucujiformia</taxon>
        <taxon>Coccinelloidea</taxon>
        <taxon>Coccinellidae</taxon>
        <taxon>Epilachninae</taxon>
        <taxon>Epilachnini</taxon>
        <taxon>Henosepilachna</taxon>
    </lineage>
</organism>
<comment type="pathway">
    <text evidence="3">Cofactor metabolism; pyridoxal 5'-phosphate salvage; pyridoxal 5'-phosphate from pyridoxal: step 1/1.</text>
</comment>
<reference evidence="16 17" key="1">
    <citation type="submission" date="2023-03" db="EMBL/GenBank/DDBJ databases">
        <title>Genome insight into feeding habits of ladybird beetles.</title>
        <authorList>
            <person name="Li H.-S."/>
            <person name="Huang Y.-H."/>
            <person name="Pang H."/>
        </authorList>
    </citation>
    <scope>NUCLEOTIDE SEQUENCE [LARGE SCALE GENOMIC DNA]</scope>
    <source>
        <strain evidence="16">SYSU_2023b</strain>
        <tissue evidence="16">Whole body</tissue>
    </source>
</reference>
<comment type="similarity">
    <text evidence="4">Belongs to the pyridoxine kinase family.</text>
</comment>
<evidence type="ECO:0000256" key="13">
    <source>
        <dbReference type="ARBA" id="ARBA00047377"/>
    </source>
</evidence>
<dbReference type="EC" id="2.7.1.35" evidence="5"/>
<keyword evidence="9" id="KW-0418">Kinase</keyword>
<dbReference type="InterPro" id="IPR004625">
    <property type="entry name" value="PyrdxlKinase"/>
</dbReference>
<dbReference type="InterPro" id="IPR029056">
    <property type="entry name" value="Ribokinase-like"/>
</dbReference>
<proteinExistence type="inferred from homology"/>
<protein>
    <recommendedName>
        <fullName evidence="6">Pyridoxal kinase</fullName>
        <ecNumber evidence="5">2.7.1.35</ecNumber>
    </recommendedName>
    <alternativeName>
        <fullName evidence="11">Pyridoxine kinase</fullName>
    </alternativeName>
</protein>
<dbReference type="Proteomes" id="UP001431783">
    <property type="component" value="Unassembled WGS sequence"/>
</dbReference>
<evidence type="ECO:0000256" key="11">
    <source>
        <dbReference type="ARBA" id="ARBA00032808"/>
    </source>
</evidence>
<evidence type="ECO:0000256" key="1">
    <source>
        <dbReference type="ARBA" id="ARBA00004750"/>
    </source>
</evidence>
<dbReference type="EMBL" id="JARQZJ010000014">
    <property type="protein sequence ID" value="KAK9872886.1"/>
    <property type="molecule type" value="Genomic_DNA"/>
</dbReference>
<keyword evidence="8" id="KW-0547">Nucleotide-binding</keyword>
<keyword evidence="17" id="KW-1185">Reference proteome</keyword>
<evidence type="ECO:0000256" key="9">
    <source>
        <dbReference type="ARBA" id="ARBA00022777"/>
    </source>
</evidence>
<evidence type="ECO:0000256" key="7">
    <source>
        <dbReference type="ARBA" id="ARBA00022679"/>
    </source>
</evidence>
<keyword evidence="10" id="KW-0067">ATP-binding</keyword>
<gene>
    <name evidence="16" type="ORF">WA026_020240</name>
</gene>
<evidence type="ECO:0000256" key="2">
    <source>
        <dbReference type="ARBA" id="ARBA00004835"/>
    </source>
</evidence>
<evidence type="ECO:0000313" key="16">
    <source>
        <dbReference type="EMBL" id="KAK9872886.1"/>
    </source>
</evidence>
<comment type="pathway">
    <text evidence="2">Cofactor metabolism; pyridoxal 5'-phosphate salvage; pyridoxine 5'-phosphate from pyridoxine: step 1/1.</text>
</comment>
<dbReference type="GO" id="GO:0008478">
    <property type="term" value="F:pyridoxal kinase activity"/>
    <property type="evidence" value="ECO:0007669"/>
    <property type="project" value="UniProtKB-EC"/>
</dbReference>
<keyword evidence="7" id="KW-0808">Transferase</keyword>
<sequence length="302" mass="33493">MEEICNFPKILSIQSHVVHGYVGNKSAVFPLQLLGFEVDSINSVQLCTHTGYKKVTGQILKEDDLADLVEGLKENQLDKYDYLLTGYVGSFSFLQEIAKVYEHLKSVNSNIIFVCDPVMGDNGQLYVPKELIPLYIDTIVPIADILTPNHFELELLTERKVDNLEDAWKSIDMLHSKGCKTVVVSSSELGEADHLLALASTKLGETNQKVTITLKKKQGTFVGTGDIFAALTLAWMHKTNNNLKMSLEYTIATVQSVIDRTLHCAEGLIHTAATLELKLIQSKKDIEAPSVTFFAKCISENS</sequence>
<dbReference type="InterPro" id="IPR013749">
    <property type="entry name" value="PM/HMP-P_kinase-1"/>
</dbReference>
<evidence type="ECO:0000256" key="10">
    <source>
        <dbReference type="ARBA" id="ARBA00022840"/>
    </source>
</evidence>
<evidence type="ECO:0000256" key="6">
    <source>
        <dbReference type="ARBA" id="ARBA00018134"/>
    </source>
</evidence>
<evidence type="ECO:0000256" key="4">
    <source>
        <dbReference type="ARBA" id="ARBA00008805"/>
    </source>
</evidence>
<dbReference type="PANTHER" id="PTHR10534">
    <property type="entry name" value="PYRIDOXAL KINASE"/>
    <property type="match status" value="1"/>
</dbReference>
<evidence type="ECO:0000256" key="14">
    <source>
        <dbReference type="ARBA" id="ARBA00048524"/>
    </source>
</evidence>
<evidence type="ECO:0000256" key="5">
    <source>
        <dbReference type="ARBA" id="ARBA00012104"/>
    </source>
</evidence>